<dbReference type="Proteomes" id="UP001055125">
    <property type="component" value="Unassembled WGS sequence"/>
</dbReference>
<dbReference type="EMBL" id="BPQP01000099">
    <property type="protein sequence ID" value="GJD97663.1"/>
    <property type="molecule type" value="Genomic_DNA"/>
</dbReference>
<accession>A0ABQ4S5A1</accession>
<reference evidence="1" key="1">
    <citation type="journal article" date="2021" name="Front. Microbiol.">
        <title>Comprehensive Comparative Genomics and Phenotyping of Methylobacterium Species.</title>
        <authorList>
            <person name="Alessa O."/>
            <person name="Ogura Y."/>
            <person name="Fujitani Y."/>
            <person name="Takami H."/>
            <person name="Hayashi T."/>
            <person name="Sahin N."/>
            <person name="Tani A."/>
        </authorList>
    </citation>
    <scope>NUCLEOTIDE SEQUENCE</scope>
    <source>
        <strain evidence="1">DSM 19015</strain>
    </source>
</reference>
<proteinExistence type="predicted"/>
<evidence type="ECO:0008006" key="3">
    <source>
        <dbReference type="Google" id="ProtNLM"/>
    </source>
</evidence>
<organism evidence="1 2">
    <name type="scientific">Methylobacterium iners</name>
    <dbReference type="NCBI Taxonomy" id="418707"/>
    <lineage>
        <taxon>Bacteria</taxon>
        <taxon>Pseudomonadati</taxon>
        <taxon>Pseudomonadota</taxon>
        <taxon>Alphaproteobacteria</taxon>
        <taxon>Hyphomicrobiales</taxon>
        <taxon>Methylobacteriaceae</taxon>
        <taxon>Methylobacterium</taxon>
    </lineage>
</organism>
<gene>
    <name evidence="1" type="ORF">OCOJLMKI_4896</name>
</gene>
<comment type="caution">
    <text evidence="1">The sequence shown here is derived from an EMBL/GenBank/DDBJ whole genome shotgun (WGS) entry which is preliminary data.</text>
</comment>
<evidence type="ECO:0000313" key="1">
    <source>
        <dbReference type="EMBL" id="GJD97663.1"/>
    </source>
</evidence>
<keyword evidence="2" id="KW-1185">Reference proteome</keyword>
<reference evidence="1" key="2">
    <citation type="submission" date="2021-08" db="EMBL/GenBank/DDBJ databases">
        <authorList>
            <person name="Tani A."/>
            <person name="Ola A."/>
            <person name="Ogura Y."/>
            <person name="Katsura K."/>
            <person name="Hayashi T."/>
        </authorList>
    </citation>
    <scope>NUCLEOTIDE SEQUENCE</scope>
    <source>
        <strain evidence="1">DSM 19015</strain>
    </source>
</reference>
<sequence length="249" mass="26416">MANVKRRPSGRRAKRNTAQATLTTAFVTDAGAVLPKGMASFTFRAPSNAVGVFADKPAKVKPLLKGYGEAVAKSQAAGRAVSFRVEVDPSGGATVTPLDETPSVGAAEPIEAPDAELDAALNEARQRGTVRAAEILAGEDMLSADEFAALLGTSRMTVNTKRQNHQVLGLDGAKRGFRFPVWQVDEDGKPFATLPALFERLGGGPWSVYRFLVQTHPELDGLTGREALRRGRADQALEVAESIAQGTFA</sequence>
<evidence type="ECO:0000313" key="2">
    <source>
        <dbReference type="Proteomes" id="UP001055125"/>
    </source>
</evidence>
<protein>
    <recommendedName>
        <fullName evidence="3">XRE family transcriptional regulator</fullName>
    </recommendedName>
</protein>
<name>A0ABQ4S5A1_9HYPH</name>